<dbReference type="AlphaFoldDB" id="A0A1H0MWP8"/>
<name>A0A1H0MWP8_9ACTN</name>
<dbReference type="Gene3D" id="3.20.20.30">
    <property type="entry name" value="Luciferase-like domain"/>
    <property type="match status" value="1"/>
</dbReference>
<keyword evidence="4" id="KW-1185">Reference proteome</keyword>
<protein>
    <submittedName>
        <fullName evidence="3">Methylenetetrahydromethanopterin reductase</fullName>
    </submittedName>
</protein>
<dbReference type="EMBL" id="LT629710">
    <property type="protein sequence ID" value="SDO84827.1"/>
    <property type="molecule type" value="Genomic_DNA"/>
</dbReference>
<feature type="domain" description="Luciferase-like" evidence="2">
    <location>
        <begin position="12"/>
        <end position="302"/>
    </location>
</feature>
<proteinExistence type="predicted"/>
<accession>A0A1H0MWP8</accession>
<keyword evidence="1" id="KW-0560">Oxidoreductase</keyword>
<dbReference type="RefSeq" id="WP_090475919.1">
    <property type="nucleotide sequence ID" value="NZ_LT629710.1"/>
</dbReference>
<dbReference type="InterPro" id="IPR036661">
    <property type="entry name" value="Luciferase-like_sf"/>
</dbReference>
<evidence type="ECO:0000313" key="4">
    <source>
        <dbReference type="Proteomes" id="UP000198741"/>
    </source>
</evidence>
<dbReference type="InterPro" id="IPR050564">
    <property type="entry name" value="F420-G6PD/mer"/>
</dbReference>
<dbReference type="OrthoDB" id="7816697at2"/>
<dbReference type="SUPFAM" id="SSF51679">
    <property type="entry name" value="Bacterial luciferase-like"/>
    <property type="match status" value="1"/>
</dbReference>
<dbReference type="Proteomes" id="UP000198741">
    <property type="component" value="Chromosome I"/>
</dbReference>
<dbReference type="STRING" id="1090615.SAMN04515671_2123"/>
<sequence>MTWSLRLNNDLPAADLLQIALLAEDLGCDQLWVSNDLYLRSAPVLMGTLAARTSRIRLGIAIMNPYSVHVSELAMTAATLAEVSGGRFLLGIGAGSEEFLSWAGLSRAKPLATTAQAVAALRRMLGHRDVSDADLPSWFGDHSVLRFEQTAPVPVYVGGMAPKMLAMAGRLADGALPLLYPPEHFATAQAQVHDGLRVAGRDPAVFDLPACIWVSLSDNASAARAALAEKLAYYGPSISPYLLAEVGLRPEDFLAAAALAQRGRAAQAVAMIDERMLRLGIAGDENDVIDRCRALQRLGAEHLSFGPPLGPDPLAAVRILGERVMPALGTVPRVAASATLTTNGGTT</sequence>
<evidence type="ECO:0000313" key="3">
    <source>
        <dbReference type="EMBL" id="SDO84827.1"/>
    </source>
</evidence>
<dbReference type="Pfam" id="PF00296">
    <property type="entry name" value="Bac_luciferase"/>
    <property type="match status" value="1"/>
</dbReference>
<dbReference type="GO" id="GO:0016705">
    <property type="term" value="F:oxidoreductase activity, acting on paired donors, with incorporation or reduction of molecular oxygen"/>
    <property type="evidence" value="ECO:0007669"/>
    <property type="project" value="InterPro"/>
</dbReference>
<evidence type="ECO:0000259" key="2">
    <source>
        <dbReference type="Pfam" id="PF00296"/>
    </source>
</evidence>
<dbReference type="CDD" id="cd01097">
    <property type="entry name" value="Tetrahydromethanopterin_reductase"/>
    <property type="match status" value="1"/>
</dbReference>
<reference evidence="3 4" key="1">
    <citation type="submission" date="2016-10" db="EMBL/GenBank/DDBJ databases">
        <authorList>
            <person name="de Groot N.N."/>
        </authorList>
    </citation>
    <scope>NUCLEOTIDE SEQUENCE [LARGE SCALE GENOMIC DNA]</scope>
    <source>
        <strain evidence="4">P4-7,KCTC 19426,CECT 7604</strain>
    </source>
</reference>
<dbReference type="PANTHER" id="PTHR43244">
    <property type="match status" value="1"/>
</dbReference>
<evidence type="ECO:0000256" key="1">
    <source>
        <dbReference type="ARBA" id="ARBA00023002"/>
    </source>
</evidence>
<gene>
    <name evidence="3" type="ORF">SAMN04515671_2123</name>
</gene>
<dbReference type="InterPro" id="IPR011251">
    <property type="entry name" value="Luciferase-like_dom"/>
</dbReference>
<organism evidence="3 4">
    <name type="scientific">Nakamurella panacisegetis</name>
    <dbReference type="NCBI Taxonomy" id="1090615"/>
    <lineage>
        <taxon>Bacteria</taxon>
        <taxon>Bacillati</taxon>
        <taxon>Actinomycetota</taxon>
        <taxon>Actinomycetes</taxon>
        <taxon>Nakamurellales</taxon>
        <taxon>Nakamurellaceae</taxon>
        <taxon>Nakamurella</taxon>
    </lineage>
</organism>
<dbReference type="PANTHER" id="PTHR43244:SF1">
    <property type="entry name" value="5,10-METHYLENETETRAHYDROMETHANOPTERIN REDUCTASE"/>
    <property type="match status" value="1"/>
</dbReference>